<evidence type="ECO:0000313" key="3">
    <source>
        <dbReference type="Proteomes" id="UP000677616"/>
    </source>
</evidence>
<keyword evidence="1" id="KW-0732">Signal</keyword>
<sequence length="464" mass="46488">MKASTLKKTMALVGLLSTMTLAACSGNSNSSTANSTATASSSYFTDSDFDSSYDTATAATIDLSGSSATVSGSGVSVSGSTVTISSEGTYIISGSSENVQILVKAADSAKVQLVLDNVTMTGDQAAIYVEEADKVTLTLAEGSTNSISDSVANSNATVDAAIYSKSDLTFNGEGQLTVKGNYNNAIESNDDLRITGGTYIVSAVGHGFNVNDALNIANAIIDVTATEDALHSDNDEESNMGNLYLQDATITASAGDDGFHASGALVVDGGSYTVSQSTEALEGTIVHILSGSLDLTATEDGINAADASSYSEASLTIDGGDISLTAGGDGLDSNGNIAIKGGSVTVIGAKSDGDGTIDYEGEATITGGEVFVVGSSGMTQGFSSSSTQASILATAISGEAGATITVKDASGQTLASYTATQSFDSVLVSSSAIKEGESYTIEVNGQSITATAKLETGAMNQTSQ</sequence>
<reference evidence="2 3" key="1">
    <citation type="submission" date="2021-04" db="EMBL/GenBank/DDBJ databases">
        <title>Complete genome sequence of a novel Streptococcus species.</title>
        <authorList>
            <person name="Teng J.L.L."/>
        </authorList>
    </citation>
    <scope>NUCLEOTIDE SEQUENCE [LARGE SCALE GENOMIC DNA]</scope>
    <source>
        <strain evidence="2 3">HKU75</strain>
    </source>
</reference>
<protein>
    <submittedName>
        <fullName evidence="2">Carbohydrate-binding domain-containing protein</fullName>
    </submittedName>
</protein>
<feature type="chain" id="PRO_5045304901" evidence="1">
    <location>
        <begin position="23"/>
        <end position="464"/>
    </location>
</feature>
<accession>A0ABX7YPU0</accession>
<dbReference type="InterPro" id="IPR025584">
    <property type="entry name" value="Cthe_2159"/>
</dbReference>
<feature type="signal peptide" evidence="1">
    <location>
        <begin position="1"/>
        <end position="22"/>
    </location>
</feature>
<dbReference type="Proteomes" id="UP000677616">
    <property type="component" value="Chromosome"/>
</dbReference>
<gene>
    <name evidence="2" type="ORF">INT76_05020</name>
</gene>
<proteinExistence type="predicted"/>
<dbReference type="PROSITE" id="PS51257">
    <property type="entry name" value="PROKAR_LIPOPROTEIN"/>
    <property type="match status" value="1"/>
</dbReference>
<dbReference type="EMBL" id="CP073084">
    <property type="protein sequence ID" value="QUE55239.1"/>
    <property type="molecule type" value="Genomic_DNA"/>
</dbReference>
<organism evidence="2 3">
    <name type="scientific">Streptococcus oriscaviae</name>
    <dbReference type="NCBI Taxonomy" id="2781599"/>
    <lineage>
        <taxon>Bacteria</taxon>
        <taxon>Bacillati</taxon>
        <taxon>Bacillota</taxon>
        <taxon>Bacilli</taxon>
        <taxon>Lactobacillales</taxon>
        <taxon>Streptococcaceae</taxon>
        <taxon>Streptococcus</taxon>
    </lineage>
</organism>
<dbReference type="Pfam" id="PF14262">
    <property type="entry name" value="Cthe_2159"/>
    <property type="match status" value="1"/>
</dbReference>
<evidence type="ECO:0000313" key="2">
    <source>
        <dbReference type="EMBL" id="QUE55239.1"/>
    </source>
</evidence>
<name>A0ABX7YPU0_9STRE</name>
<dbReference type="RefSeq" id="WP_212572826.1">
    <property type="nucleotide sequence ID" value="NZ_CP073084.1"/>
</dbReference>
<evidence type="ECO:0000256" key="1">
    <source>
        <dbReference type="SAM" id="SignalP"/>
    </source>
</evidence>
<keyword evidence="3" id="KW-1185">Reference proteome</keyword>